<evidence type="ECO:0000256" key="5">
    <source>
        <dbReference type="PIRSR" id="PIRSR622684-1"/>
    </source>
</evidence>
<dbReference type="GO" id="GO:0004198">
    <property type="term" value="F:calcium-dependent cysteine-type endopeptidase activity"/>
    <property type="evidence" value="ECO:0007669"/>
    <property type="project" value="InterPro"/>
</dbReference>
<dbReference type="InParanoid" id="A0A1Z5JVE5"/>
<feature type="active site" evidence="5 6">
    <location>
        <position position="520"/>
    </location>
</feature>
<dbReference type="InterPro" id="IPR001300">
    <property type="entry name" value="Peptidase_C2_calpain_cat"/>
</dbReference>
<dbReference type="PROSITE" id="PS50203">
    <property type="entry name" value="CALPAIN_CAT"/>
    <property type="match status" value="1"/>
</dbReference>
<dbReference type="Pfam" id="PF00648">
    <property type="entry name" value="Peptidase_C2"/>
    <property type="match status" value="1"/>
</dbReference>
<evidence type="ECO:0000256" key="7">
    <source>
        <dbReference type="SAM" id="MobiDB-lite"/>
    </source>
</evidence>
<dbReference type="PANTHER" id="PTHR10183">
    <property type="entry name" value="CALPAIN"/>
    <property type="match status" value="1"/>
</dbReference>
<feature type="compositionally biased region" description="Low complexity" evidence="7">
    <location>
        <begin position="95"/>
        <end position="117"/>
    </location>
</feature>
<dbReference type="InterPro" id="IPR000169">
    <property type="entry name" value="Pept_cys_AS"/>
</dbReference>
<evidence type="ECO:0000256" key="2">
    <source>
        <dbReference type="ARBA" id="ARBA00022670"/>
    </source>
</evidence>
<comment type="similarity">
    <text evidence="1">Belongs to the peptidase C2 family.</text>
</comment>
<gene>
    <name evidence="9" type="ORF">FisN_18Hh237</name>
</gene>
<dbReference type="SMART" id="SM00230">
    <property type="entry name" value="CysPc"/>
    <property type="match status" value="1"/>
</dbReference>
<evidence type="ECO:0000256" key="4">
    <source>
        <dbReference type="ARBA" id="ARBA00022807"/>
    </source>
</evidence>
<dbReference type="PROSITE" id="PS00139">
    <property type="entry name" value="THIOL_PROTEASE_CYS"/>
    <property type="match status" value="1"/>
</dbReference>
<keyword evidence="2 6" id="KW-0645">Protease</keyword>
<keyword evidence="4 6" id="KW-0788">Thiol protease</keyword>
<dbReference type="GO" id="GO:0006508">
    <property type="term" value="P:proteolysis"/>
    <property type="evidence" value="ECO:0007669"/>
    <property type="project" value="UniProtKB-KW"/>
</dbReference>
<dbReference type="SUPFAM" id="SSF54001">
    <property type="entry name" value="Cysteine proteinases"/>
    <property type="match status" value="1"/>
</dbReference>
<feature type="domain" description="Calpain catalytic" evidence="8">
    <location>
        <begin position="249"/>
        <end position="602"/>
    </location>
</feature>
<name>A0A1Z5JVE5_FISSO</name>
<feature type="active site" evidence="5 6">
    <location>
        <position position="543"/>
    </location>
</feature>
<dbReference type="EMBL" id="BDSP01000123">
    <property type="protein sequence ID" value="GAX18023.1"/>
    <property type="molecule type" value="Genomic_DNA"/>
</dbReference>
<comment type="caution">
    <text evidence="9">The sequence shown here is derived from an EMBL/GenBank/DDBJ whole genome shotgun (WGS) entry which is preliminary data.</text>
</comment>
<evidence type="ECO:0000313" key="9">
    <source>
        <dbReference type="EMBL" id="GAX18023.1"/>
    </source>
</evidence>
<evidence type="ECO:0000256" key="3">
    <source>
        <dbReference type="ARBA" id="ARBA00022801"/>
    </source>
</evidence>
<dbReference type="PRINTS" id="PR00704">
    <property type="entry name" value="CALPAIN"/>
</dbReference>
<dbReference type="Proteomes" id="UP000198406">
    <property type="component" value="Unassembled WGS sequence"/>
</dbReference>
<reference evidence="9 10" key="1">
    <citation type="journal article" date="2015" name="Plant Cell">
        <title>Oil accumulation by the oleaginous diatom Fistulifera solaris as revealed by the genome and transcriptome.</title>
        <authorList>
            <person name="Tanaka T."/>
            <person name="Maeda Y."/>
            <person name="Veluchamy A."/>
            <person name="Tanaka M."/>
            <person name="Abida H."/>
            <person name="Marechal E."/>
            <person name="Bowler C."/>
            <person name="Muto M."/>
            <person name="Sunaga Y."/>
            <person name="Tanaka M."/>
            <person name="Yoshino T."/>
            <person name="Taniguchi T."/>
            <person name="Fukuda Y."/>
            <person name="Nemoto M."/>
            <person name="Matsumoto M."/>
            <person name="Wong P.S."/>
            <person name="Aburatani S."/>
            <person name="Fujibuchi W."/>
        </authorList>
    </citation>
    <scope>NUCLEOTIDE SEQUENCE [LARGE SCALE GENOMIC DNA]</scope>
    <source>
        <strain evidence="9 10">JPCC DA0580</strain>
    </source>
</reference>
<proteinExistence type="inferred from homology"/>
<accession>A0A1Z5JVE5</accession>
<evidence type="ECO:0000259" key="8">
    <source>
        <dbReference type="PROSITE" id="PS50203"/>
    </source>
</evidence>
<keyword evidence="10" id="KW-1185">Reference proteome</keyword>
<evidence type="ECO:0000256" key="6">
    <source>
        <dbReference type="PROSITE-ProRule" id="PRU00239"/>
    </source>
</evidence>
<evidence type="ECO:0000313" key="10">
    <source>
        <dbReference type="Proteomes" id="UP000198406"/>
    </source>
</evidence>
<feature type="active site" evidence="5 6">
    <location>
        <position position="313"/>
    </location>
</feature>
<dbReference type="InterPro" id="IPR022684">
    <property type="entry name" value="Calpain_cysteine_protease"/>
</dbReference>
<sequence length="609" mass="67431">MTVDHAKGHSFLRLHILEARRKSTEDVFLKRSFSFTLFFPSKDLLATQTALVMGNCRSEPKVEPQEAPQESSPTENEAKNSSPPDTSANRDDSEASSASSASVSSSSVASSASSSEAAKNRPYSSKKTKGVETPESAIVDSPSSPPPHPNEIPSKWKVTSCTFNGSVLAESIGTTQEKKGDIREAIADFHANPRQYISLQYQTAMLDWPVKQQQYKIVHREGTAYYTPQDVGPDGWMTCLMQHYQALPALPDDELPPAARDQYTDTVLATHFARKLPKPLLPGRGMGCCDDPKLKIIGNVDPSDIKQGAVGDCWLLSGISSLAEFDGAIKKLFRKTKDLHKMPGEKPNMYTITLWDLPTWTEVDIVVDERLCANPNKTGLLSSKPSSDGELWVCYLEKAIAAHCGGWDKITGGHATHAWALLTGCKEQYTIFHNPKTDLYYCSSRYDPNKKKWSAYTNAPSDSYAGVWPGAWPKEGGGGKGELSLEEVFQRMCAWDKVNFIMGAGRSNDVKKEAGMVDNHGYSVIECRTNVAGTGVDMIKVRNPWGKGEMENGEFDDDGPGWEKYPQIEQELKHVVADDGIFWVTKEEFFRLYDTIYVSAKSMTEFLED</sequence>
<evidence type="ECO:0000256" key="1">
    <source>
        <dbReference type="ARBA" id="ARBA00007623"/>
    </source>
</evidence>
<keyword evidence="3 6" id="KW-0378">Hydrolase</keyword>
<dbReference type="OrthoDB" id="40389at2759"/>
<dbReference type="InterPro" id="IPR038765">
    <property type="entry name" value="Papain-like_cys_pep_sf"/>
</dbReference>
<dbReference type="AlphaFoldDB" id="A0A1Z5JVE5"/>
<dbReference type="Gene3D" id="3.90.70.10">
    <property type="entry name" value="Cysteine proteinases"/>
    <property type="match status" value="1"/>
</dbReference>
<organism evidence="9 10">
    <name type="scientific">Fistulifera solaris</name>
    <name type="common">Oleaginous diatom</name>
    <dbReference type="NCBI Taxonomy" id="1519565"/>
    <lineage>
        <taxon>Eukaryota</taxon>
        <taxon>Sar</taxon>
        <taxon>Stramenopiles</taxon>
        <taxon>Ochrophyta</taxon>
        <taxon>Bacillariophyta</taxon>
        <taxon>Bacillariophyceae</taxon>
        <taxon>Bacillariophycidae</taxon>
        <taxon>Naviculales</taxon>
        <taxon>Naviculaceae</taxon>
        <taxon>Fistulifera</taxon>
    </lineage>
</organism>
<protein>
    <recommendedName>
        <fullName evidence="8">Calpain catalytic domain-containing protein</fullName>
    </recommendedName>
</protein>
<feature type="region of interest" description="Disordered" evidence="7">
    <location>
        <begin position="58"/>
        <end position="156"/>
    </location>
</feature>
<feature type="compositionally biased region" description="Polar residues" evidence="7">
    <location>
        <begin position="68"/>
        <end position="87"/>
    </location>
</feature>
<dbReference type="PANTHER" id="PTHR10183:SF379">
    <property type="entry name" value="CALPAIN-5"/>
    <property type="match status" value="1"/>
</dbReference>